<keyword evidence="3" id="KW-1185">Reference proteome</keyword>
<sequence>MVSELWLGSVNTPAKLQQKSRYKKKFRAAAQPQRTPAARTSRRVSRGLMRASRVHVSTSAACTSQRALHALAATLARTSCKGLRAPTAPPARAGRAGGRPPCPLIARRDAHDVQHACCTLAGGGAPPVRRCSRGDATVEFES</sequence>
<name>A0A2Z7BHL9_9LAMI</name>
<feature type="compositionally biased region" description="Low complexity" evidence="1">
    <location>
        <begin position="29"/>
        <end position="39"/>
    </location>
</feature>
<feature type="region of interest" description="Disordered" evidence="1">
    <location>
        <begin position="29"/>
        <end position="50"/>
    </location>
</feature>
<dbReference type="Proteomes" id="UP000250235">
    <property type="component" value="Unassembled WGS sequence"/>
</dbReference>
<evidence type="ECO:0000256" key="1">
    <source>
        <dbReference type="SAM" id="MobiDB-lite"/>
    </source>
</evidence>
<dbReference type="AlphaFoldDB" id="A0A2Z7BHL9"/>
<proteinExistence type="predicted"/>
<dbReference type="EMBL" id="KV005656">
    <property type="protein sequence ID" value="KZV33872.1"/>
    <property type="molecule type" value="Genomic_DNA"/>
</dbReference>
<protein>
    <submittedName>
        <fullName evidence="2">Uncharacterized protein</fullName>
    </submittedName>
</protein>
<reference evidence="2 3" key="1">
    <citation type="journal article" date="2015" name="Proc. Natl. Acad. Sci. U.S.A.">
        <title>The resurrection genome of Boea hygrometrica: A blueprint for survival of dehydration.</title>
        <authorList>
            <person name="Xiao L."/>
            <person name="Yang G."/>
            <person name="Zhang L."/>
            <person name="Yang X."/>
            <person name="Zhao S."/>
            <person name="Ji Z."/>
            <person name="Zhou Q."/>
            <person name="Hu M."/>
            <person name="Wang Y."/>
            <person name="Chen M."/>
            <person name="Xu Y."/>
            <person name="Jin H."/>
            <person name="Xiao X."/>
            <person name="Hu G."/>
            <person name="Bao F."/>
            <person name="Hu Y."/>
            <person name="Wan P."/>
            <person name="Li L."/>
            <person name="Deng X."/>
            <person name="Kuang T."/>
            <person name="Xiang C."/>
            <person name="Zhu J.K."/>
            <person name="Oliver M.J."/>
            <person name="He Y."/>
        </authorList>
    </citation>
    <scope>NUCLEOTIDE SEQUENCE [LARGE SCALE GENOMIC DNA]</scope>
    <source>
        <strain evidence="3">cv. XS01</strain>
    </source>
</reference>
<evidence type="ECO:0000313" key="2">
    <source>
        <dbReference type="EMBL" id="KZV33872.1"/>
    </source>
</evidence>
<accession>A0A2Z7BHL9</accession>
<organism evidence="2 3">
    <name type="scientific">Dorcoceras hygrometricum</name>
    <dbReference type="NCBI Taxonomy" id="472368"/>
    <lineage>
        <taxon>Eukaryota</taxon>
        <taxon>Viridiplantae</taxon>
        <taxon>Streptophyta</taxon>
        <taxon>Embryophyta</taxon>
        <taxon>Tracheophyta</taxon>
        <taxon>Spermatophyta</taxon>
        <taxon>Magnoliopsida</taxon>
        <taxon>eudicotyledons</taxon>
        <taxon>Gunneridae</taxon>
        <taxon>Pentapetalae</taxon>
        <taxon>asterids</taxon>
        <taxon>lamiids</taxon>
        <taxon>Lamiales</taxon>
        <taxon>Gesneriaceae</taxon>
        <taxon>Didymocarpoideae</taxon>
        <taxon>Trichosporeae</taxon>
        <taxon>Loxocarpinae</taxon>
        <taxon>Dorcoceras</taxon>
    </lineage>
</organism>
<gene>
    <name evidence="2" type="ORF">F511_17796</name>
</gene>
<evidence type="ECO:0000313" key="3">
    <source>
        <dbReference type="Proteomes" id="UP000250235"/>
    </source>
</evidence>